<comment type="caution">
    <text evidence="2">The sequence shown here is derived from an EMBL/GenBank/DDBJ whole genome shotgun (WGS) entry which is preliminary data.</text>
</comment>
<feature type="signal peptide" evidence="1">
    <location>
        <begin position="1"/>
        <end position="23"/>
    </location>
</feature>
<accession>A0AA45WWY8</accession>
<reference evidence="2" key="1">
    <citation type="submission" date="2017-05" db="EMBL/GenBank/DDBJ databases">
        <authorList>
            <person name="Varghese N."/>
            <person name="Submissions S."/>
        </authorList>
    </citation>
    <scope>NUCLEOTIDE SEQUENCE</scope>
    <source>
        <strain evidence="2">Su22</strain>
    </source>
</reference>
<evidence type="ECO:0008006" key="4">
    <source>
        <dbReference type="Google" id="ProtNLM"/>
    </source>
</evidence>
<sequence>MKKRWLMVMTLLLVAALGAMVYAETVETPQWFFDMIEWRQERIEEALNEGLITEEQAAWQMERLETMEAAHLENGFDGFGGGACQGGGRMRLGGFRNGAGKMGGWFRGEQPSLQTQ</sequence>
<evidence type="ECO:0000313" key="2">
    <source>
        <dbReference type="EMBL" id="SMP61952.1"/>
    </source>
</evidence>
<dbReference type="RefSeq" id="WP_283409780.1">
    <property type="nucleotide sequence ID" value="NZ_FXUF01000009.1"/>
</dbReference>
<feature type="chain" id="PRO_5041289237" description="DUF2680 domain-containing protein" evidence="1">
    <location>
        <begin position="24"/>
        <end position="116"/>
    </location>
</feature>
<gene>
    <name evidence="2" type="ORF">SAMN06296020_109127</name>
</gene>
<protein>
    <recommendedName>
        <fullName evidence="4">DUF2680 domain-containing protein</fullName>
    </recommendedName>
</protein>
<name>A0AA45WWY8_9CLOT</name>
<dbReference type="AlphaFoldDB" id="A0AA45WWY8"/>
<dbReference type="Proteomes" id="UP001158066">
    <property type="component" value="Unassembled WGS sequence"/>
</dbReference>
<evidence type="ECO:0000313" key="3">
    <source>
        <dbReference type="Proteomes" id="UP001158066"/>
    </source>
</evidence>
<proteinExistence type="predicted"/>
<dbReference type="EMBL" id="FXUF01000009">
    <property type="protein sequence ID" value="SMP61952.1"/>
    <property type="molecule type" value="Genomic_DNA"/>
</dbReference>
<keyword evidence="1" id="KW-0732">Signal</keyword>
<keyword evidence="3" id="KW-1185">Reference proteome</keyword>
<organism evidence="2 3">
    <name type="scientific">Anoxynatronum buryatiense</name>
    <dbReference type="NCBI Taxonomy" id="489973"/>
    <lineage>
        <taxon>Bacteria</taxon>
        <taxon>Bacillati</taxon>
        <taxon>Bacillota</taxon>
        <taxon>Clostridia</taxon>
        <taxon>Eubacteriales</taxon>
        <taxon>Clostridiaceae</taxon>
        <taxon>Anoxynatronum</taxon>
    </lineage>
</organism>
<evidence type="ECO:0000256" key="1">
    <source>
        <dbReference type="SAM" id="SignalP"/>
    </source>
</evidence>